<dbReference type="RefSeq" id="WP_095512231.1">
    <property type="nucleotide sequence ID" value="NZ_MQWD01000001.1"/>
</dbReference>
<dbReference type="Gene3D" id="3.10.450.50">
    <property type="match status" value="1"/>
</dbReference>
<feature type="chain" id="PRO_5012876883" description="SnoaL-like domain-containing protein" evidence="1">
    <location>
        <begin position="23"/>
        <end position="159"/>
    </location>
</feature>
<protein>
    <recommendedName>
        <fullName evidence="2">SnoaL-like domain-containing protein</fullName>
    </recommendedName>
</protein>
<dbReference type="Proteomes" id="UP000216339">
    <property type="component" value="Unassembled WGS sequence"/>
</dbReference>
<dbReference type="AlphaFoldDB" id="A0A271J670"/>
<keyword evidence="1" id="KW-0732">Signal</keyword>
<proteinExistence type="predicted"/>
<evidence type="ECO:0000313" key="3">
    <source>
        <dbReference type="EMBL" id="PAP78554.1"/>
    </source>
</evidence>
<sequence length="159" mass="16815">MPLRLAGLAVLTVALAGCAATAPPVPEAGFDAEAVEAGVLATLDAQVEAWNDGSVRGFMDGYARTDTLTFLSGGTVRNGWEEALYGYVRGYPDAEAMGQLTFSDLTVHPLSARRALAWGRWRLQRAGDAPGEGPVGLFTLLLASTPDGWRVVHDHTSSE</sequence>
<dbReference type="EMBL" id="MQWD01000001">
    <property type="protein sequence ID" value="PAP78554.1"/>
    <property type="molecule type" value="Genomic_DNA"/>
</dbReference>
<evidence type="ECO:0000259" key="2">
    <source>
        <dbReference type="Pfam" id="PF13474"/>
    </source>
</evidence>
<keyword evidence="4" id="KW-1185">Reference proteome</keyword>
<dbReference type="OrthoDB" id="120856at2"/>
<comment type="caution">
    <text evidence="3">The sequence shown here is derived from an EMBL/GenBank/DDBJ whole genome shotgun (WGS) entry which is preliminary data.</text>
</comment>
<evidence type="ECO:0000256" key="1">
    <source>
        <dbReference type="SAM" id="SignalP"/>
    </source>
</evidence>
<feature type="signal peptide" evidence="1">
    <location>
        <begin position="1"/>
        <end position="22"/>
    </location>
</feature>
<evidence type="ECO:0000313" key="4">
    <source>
        <dbReference type="Proteomes" id="UP000216339"/>
    </source>
</evidence>
<organism evidence="3 4">
    <name type="scientific">Rubrivirga marina</name>
    <dbReference type="NCBI Taxonomy" id="1196024"/>
    <lineage>
        <taxon>Bacteria</taxon>
        <taxon>Pseudomonadati</taxon>
        <taxon>Rhodothermota</taxon>
        <taxon>Rhodothermia</taxon>
        <taxon>Rhodothermales</taxon>
        <taxon>Rubricoccaceae</taxon>
        <taxon>Rubrivirga</taxon>
    </lineage>
</organism>
<dbReference type="InterPro" id="IPR037401">
    <property type="entry name" value="SnoaL-like"/>
</dbReference>
<reference evidence="3 4" key="1">
    <citation type="submission" date="2016-11" db="EMBL/GenBank/DDBJ databases">
        <title>Study of marine rhodopsin-containing bacteria.</title>
        <authorList>
            <person name="Yoshizawa S."/>
            <person name="Kumagai Y."/>
            <person name="Kogure K."/>
        </authorList>
    </citation>
    <scope>NUCLEOTIDE SEQUENCE [LARGE SCALE GENOMIC DNA]</scope>
    <source>
        <strain evidence="3 4">SAORIC-28</strain>
    </source>
</reference>
<accession>A0A271J670</accession>
<dbReference type="Pfam" id="PF13474">
    <property type="entry name" value="SnoaL_3"/>
    <property type="match status" value="1"/>
</dbReference>
<feature type="domain" description="SnoaL-like" evidence="2">
    <location>
        <begin position="39"/>
        <end position="157"/>
    </location>
</feature>
<name>A0A271J670_9BACT</name>
<gene>
    <name evidence="3" type="ORF">BSZ37_20055</name>
</gene>
<dbReference type="PROSITE" id="PS51257">
    <property type="entry name" value="PROKAR_LIPOPROTEIN"/>
    <property type="match status" value="1"/>
</dbReference>
<dbReference type="SUPFAM" id="SSF54427">
    <property type="entry name" value="NTF2-like"/>
    <property type="match status" value="1"/>
</dbReference>
<dbReference type="InterPro" id="IPR032710">
    <property type="entry name" value="NTF2-like_dom_sf"/>
</dbReference>